<keyword evidence="2" id="KW-1185">Reference proteome</keyword>
<evidence type="ECO:0000313" key="2">
    <source>
        <dbReference type="Proteomes" id="UP000499080"/>
    </source>
</evidence>
<dbReference type="AlphaFoldDB" id="A0A4Y2AEP8"/>
<proteinExistence type="predicted"/>
<dbReference type="Proteomes" id="UP000499080">
    <property type="component" value="Unassembled WGS sequence"/>
</dbReference>
<gene>
    <name evidence="1" type="ORF">AVEN_152917_1</name>
</gene>
<organism evidence="1 2">
    <name type="scientific">Araneus ventricosus</name>
    <name type="common">Orbweaver spider</name>
    <name type="synonym">Epeira ventricosa</name>
    <dbReference type="NCBI Taxonomy" id="182803"/>
    <lineage>
        <taxon>Eukaryota</taxon>
        <taxon>Metazoa</taxon>
        <taxon>Ecdysozoa</taxon>
        <taxon>Arthropoda</taxon>
        <taxon>Chelicerata</taxon>
        <taxon>Arachnida</taxon>
        <taxon>Araneae</taxon>
        <taxon>Araneomorphae</taxon>
        <taxon>Entelegynae</taxon>
        <taxon>Araneoidea</taxon>
        <taxon>Araneidae</taxon>
        <taxon>Araneus</taxon>
    </lineage>
</organism>
<reference evidence="1 2" key="1">
    <citation type="journal article" date="2019" name="Sci. Rep.">
        <title>Orb-weaving spider Araneus ventricosus genome elucidates the spidroin gene catalogue.</title>
        <authorList>
            <person name="Kono N."/>
            <person name="Nakamura H."/>
            <person name="Ohtoshi R."/>
            <person name="Moran D.A.P."/>
            <person name="Shinohara A."/>
            <person name="Yoshida Y."/>
            <person name="Fujiwara M."/>
            <person name="Mori M."/>
            <person name="Tomita M."/>
            <person name="Arakawa K."/>
        </authorList>
    </citation>
    <scope>NUCLEOTIDE SEQUENCE [LARGE SCALE GENOMIC DNA]</scope>
</reference>
<protein>
    <submittedName>
        <fullName evidence="1">Uncharacterized protein</fullName>
    </submittedName>
</protein>
<dbReference type="EMBL" id="BGPR01000013">
    <property type="protein sequence ID" value="GBL77696.1"/>
    <property type="molecule type" value="Genomic_DNA"/>
</dbReference>
<comment type="caution">
    <text evidence="1">The sequence shown here is derived from an EMBL/GenBank/DDBJ whole genome shotgun (WGS) entry which is preliminary data.</text>
</comment>
<accession>A0A4Y2AEP8</accession>
<name>A0A4Y2AEP8_ARAVE</name>
<evidence type="ECO:0000313" key="1">
    <source>
        <dbReference type="EMBL" id="GBL77696.1"/>
    </source>
</evidence>
<sequence length="86" mass="10131">MKVLKRIKKNKRRRESENRGLFPEWHEDSFEGPVPKTTARRVWRLFSTACPTTPKVTLPACRLFCTLRIRLLKGEMITWNTVGNCQ</sequence>